<dbReference type="AlphaFoldDB" id="A0AAJ7TLB0"/>
<dbReference type="KEGG" id="pmrn:116947416"/>
<feature type="compositionally biased region" description="Polar residues" evidence="10">
    <location>
        <begin position="174"/>
        <end position="184"/>
    </location>
</feature>
<evidence type="ECO:0000256" key="6">
    <source>
        <dbReference type="ARBA" id="ARBA00022723"/>
    </source>
</evidence>
<evidence type="ECO:0000313" key="12">
    <source>
        <dbReference type="Proteomes" id="UP001318040"/>
    </source>
</evidence>
<dbReference type="EC" id="3.6.1.52" evidence="4"/>
<evidence type="ECO:0000259" key="11">
    <source>
        <dbReference type="PROSITE" id="PS51462"/>
    </source>
</evidence>
<dbReference type="GO" id="GO:0000298">
    <property type="term" value="F:endopolyphosphatase activity"/>
    <property type="evidence" value="ECO:0007669"/>
    <property type="project" value="TreeGrafter"/>
</dbReference>
<sequence>MDLKASQTRTYDSDGFVKRAACLCFRSETEEEVLLVSTKRFPDRWIVPGGGLEPEEEPGSAAVREVLEEAGVRGTLGRLLGIFENVDSRHRTYVFVLTVTEVLDQWEDSENLGRRREWFSIEEAIKVLERYKPVQAAYLKGLHQSRRNPSNGNAPRLTGVPDGPGPNSAPALSPPTNGTPTNVR</sequence>
<dbReference type="GO" id="GO:0071543">
    <property type="term" value="P:diphosphoinositol polyphosphate metabolic process"/>
    <property type="evidence" value="ECO:0007669"/>
    <property type="project" value="TreeGrafter"/>
</dbReference>
<comment type="cofactor">
    <cofactor evidence="1">
        <name>Mg(2+)</name>
        <dbReference type="ChEBI" id="CHEBI:18420"/>
    </cofactor>
</comment>
<dbReference type="GO" id="GO:1901911">
    <property type="term" value="P:adenosine 5'-(hexahydrogen pentaphosphate) catabolic process"/>
    <property type="evidence" value="ECO:0007669"/>
    <property type="project" value="TreeGrafter"/>
</dbReference>
<evidence type="ECO:0000256" key="1">
    <source>
        <dbReference type="ARBA" id="ARBA00001946"/>
    </source>
</evidence>
<evidence type="ECO:0000313" key="13">
    <source>
        <dbReference type="RefSeq" id="XP_032819000.1"/>
    </source>
</evidence>
<dbReference type="GO" id="GO:0008486">
    <property type="term" value="F:diphosphoinositol-polyphosphate diphosphatase activity"/>
    <property type="evidence" value="ECO:0007669"/>
    <property type="project" value="UniProtKB-EC"/>
</dbReference>
<dbReference type="PROSITE" id="PS00893">
    <property type="entry name" value="NUDIX_BOX"/>
    <property type="match status" value="1"/>
</dbReference>
<comment type="similarity">
    <text evidence="3">Belongs to the Nudix hydrolase family. DIPP subfamily.</text>
</comment>
<evidence type="ECO:0000256" key="7">
    <source>
        <dbReference type="ARBA" id="ARBA00022801"/>
    </source>
</evidence>
<dbReference type="GO" id="GO:0046872">
    <property type="term" value="F:metal ion binding"/>
    <property type="evidence" value="ECO:0007669"/>
    <property type="project" value="UniProtKB-KW"/>
</dbReference>
<organism evidence="12 13">
    <name type="scientific">Petromyzon marinus</name>
    <name type="common">Sea lamprey</name>
    <dbReference type="NCBI Taxonomy" id="7757"/>
    <lineage>
        <taxon>Eukaryota</taxon>
        <taxon>Metazoa</taxon>
        <taxon>Chordata</taxon>
        <taxon>Craniata</taxon>
        <taxon>Vertebrata</taxon>
        <taxon>Cyclostomata</taxon>
        <taxon>Hyperoartia</taxon>
        <taxon>Petromyzontiformes</taxon>
        <taxon>Petromyzontidae</taxon>
        <taxon>Petromyzon</taxon>
    </lineage>
</organism>
<dbReference type="FunFam" id="3.90.79.10:FF:000002">
    <property type="entry name" value="diphosphoinositol polyphosphate phosphohydrolase 1"/>
    <property type="match status" value="1"/>
</dbReference>
<evidence type="ECO:0000256" key="5">
    <source>
        <dbReference type="ARBA" id="ARBA00022490"/>
    </source>
</evidence>
<gene>
    <name evidence="13" type="primary">LOC116947416</name>
</gene>
<comment type="subcellular location">
    <subcellularLocation>
        <location evidence="2">Cytoplasm</location>
    </subcellularLocation>
</comment>
<keyword evidence="6" id="KW-0479">Metal-binding</keyword>
<feature type="region of interest" description="Disordered" evidence="10">
    <location>
        <begin position="141"/>
        <end position="184"/>
    </location>
</feature>
<dbReference type="GO" id="GO:0034432">
    <property type="term" value="F:bis(5'-adenosyl)-pentaphosphatase activity"/>
    <property type="evidence" value="ECO:0007669"/>
    <property type="project" value="TreeGrafter"/>
</dbReference>
<accession>A0AAJ7TLB0</accession>
<proteinExistence type="inferred from homology"/>
<dbReference type="SUPFAM" id="SSF55811">
    <property type="entry name" value="Nudix"/>
    <property type="match status" value="1"/>
</dbReference>
<dbReference type="CDD" id="cd04666">
    <property type="entry name" value="NUDIX_DIPP2_like_Nudt4"/>
    <property type="match status" value="1"/>
</dbReference>
<dbReference type="RefSeq" id="XP_032819000.1">
    <property type="nucleotide sequence ID" value="XM_032963109.1"/>
</dbReference>
<keyword evidence="12" id="KW-1185">Reference proteome</keyword>
<keyword evidence="7" id="KW-0378">Hydrolase</keyword>
<name>A0AAJ7TLB0_PETMA</name>
<dbReference type="Pfam" id="PF00293">
    <property type="entry name" value="NUDIX"/>
    <property type="match status" value="1"/>
</dbReference>
<dbReference type="GO" id="GO:1901909">
    <property type="term" value="P:diadenosine hexaphosphate catabolic process"/>
    <property type="evidence" value="ECO:0007669"/>
    <property type="project" value="TreeGrafter"/>
</dbReference>
<keyword evidence="5" id="KW-0963">Cytoplasm</keyword>
<dbReference type="GO" id="GO:0005737">
    <property type="term" value="C:cytoplasm"/>
    <property type="evidence" value="ECO:0007669"/>
    <property type="project" value="UniProtKB-SubCell"/>
</dbReference>
<evidence type="ECO:0000256" key="8">
    <source>
        <dbReference type="ARBA" id="ARBA00022842"/>
    </source>
</evidence>
<dbReference type="GO" id="GO:0005634">
    <property type="term" value="C:nucleus"/>
    <property type="evidence" value="ECO:0007669"/>
    <property type="project" value="TreeGrafter"/>
</dbReference>
<evidence type="ECO:0000256" key="4">
    <source>
        <dbReference type="ARBA" id="ARBA00012527"/>
    </source>
</evidence>
<dbReference type="PANTHER" id="PTHR12629">
    <property type="entry name" value="DIPHOSPHOINOSITOL POLYPHOSPHATE PHOSPHOHYDROLASE"/>
    <property type="match status" value="1"/>
</dbReference>
<dbReference type="Proteomes" id="UP001318040">
    <property type="component" value="Chromosome 30"/>
</dbReference>
<comment type="catalytic activity">
    <reaction evidence="9">
        <text>diphospho-myo-inositol polyphosphate + H2O = myo-inositol polyphosphate + phosphate.</text>
        <dbReference type="EC" id="3.6.1.52"/>
    </reaction>
</comment>
<evidence type="ECO:0000256" key="9">
    <source>
        <dbReference type="ARBA" id="ARBA00033994"/>
    </source>
</evidence>
<dbReference type="InterPro" id="IPR020084">
    <property type="entry name" value="NUDIX_hydrolase_CS"/>
</dbReference>
<dbReference type="Gene3D" id="3.90.79.10">
    <property type="entry name" value="Nucleoside Triphosphate Pyrophosphohydrolase"/>
    <property type="match status" value="1"/>
</dbReference>
<feature type="domain" description="Nudix hydrolase" evidence="11">
    <location>
        <begin position="17"/>
        <end position="144"/>
    </location>
</feature>
<dbReference type="PANTHER" id="PTHR12629:SF0">
    <property type="entry name" value="DIPHOSPHOINOSITOL-POLYPHOSPHATE DIPHOSPHATASE"/>
    <property type="match status" value="1"/>
</dbReference>
<evidence type="ECO:0000256" key="3">
    <source>
        <dbReference type="ARBA" id="ARBA00008266"/>
    </source>
</evidence>
<dbReference type="InterPro" id="IPR015797">
    <property type="entry name" value="NUDIX_hydrolase-like_dom_sf"/>
</dbReference>
<dbReference type="InterPro" id="IPR000086">
    <property type="entry name" value="NUDIX_hydrolase_dom"/>
</dbReference>
<reference evidence="13" key="1">
    <citation type="submission" date="2025-08" db="UniProtKB">
        <authorList>
            <consortium name="RefSeq"/>
        </authorList>
    </citation>
    <scope>IDENTIFICATION</scope>
    <source>
        <tissue evidence="13">Sperm</tissue>
    </source>
</reference>
<dbReference type="PROSITE" id="PS51462">
    <property type="entry name" value="NUDIX"/>
    <property type="match status" value="1"/>
</dbReference>
<dbReference type="GO" id="GO:1901907">
    <property type="term" value="P:diadenosine pentaphosphate catabolic process"/>
    <property type="evidence" value="ECO:0007669"/>
    <property type="project" value="TreeGrafter"/>
</dbReference>
<dbReference type="GO" id="GO:0034431">
    <property type="term" value="F:bis(5'-adenosyl)-hexaphosphatase activity"/>
    <property type="evidence" value="ECO:0007669"/>
    <property type="project" value="TreeGrafter"/>
</dbReference>
<keyword evidence="8" id="KW-0460">Magnesium</keyword>
<dbReference type="InterPro" id="IPR047198">
    <property type="entry name" value="DDP-like_NUDIX"/>
</dbReference>
<dbReference type="GeneID" id="116947416"/>
<evidence type="ECO:0000256" key="10">
    <source>
        <dbReference type="SAM" id="MobiDB-lite"/>
    </source>
</evidence>
<evidence type="ECO:0000256" key="2">
    <source>
        <dbReference type="ARBA" id="ARBA00004496"/>
    </source>
</evidence>
<protein>
    <recommendedName>
        <fullName evidence="4">diphosphoinositol-polyphosphate diphosphatase</fullName>
        <ecNumber evidence="4">3.6.1.52</ecNumber>
    </recommendedName>
</protein>